<comment type="caution">
    <text evidence="1">The sequence shown here is derived from an EMBL/GenBank/DDBJ whole genome shotgun (WGS) entry which is preliminary data.</text>
</comment>
<sequence>MKHIDHYTNMIYGHHHEMVTIKRFTDNYITMSLHERCTRLTFHLKSVTMVNAQHNIINRQL</sequence>
<evidence type="ECO:0000313" key="1">
    <source>
        <dbReference type="EMBL" id="KAL2750556.1"/>
    </source>
</evidence>
<protein>
    <submittedName>
        <fullName evidence="1">Uncharacterized protein</fullName>
    </submittedName>
</protein>
<dbReference type="Proteomes" id="UP001607303">
    <property type="component" value="Unassembled WGS sequence"/>
</dbReference>
<proteinExistence type="predicted"/>
<reference evidence="1 2" key="1">
    <citation type="journal article" date="2024" name="Ann. Entomol. Soc. Am.">
        <title>Genomic analyses of the southern and eastern yellowjacket wasps (Hymenoptera: Vespidae) reveal evolutionary signatures of social life.</title>
        <authorList>
            <person name="Catto M.A."/>
            <person name="Caine P.B."/>
            <person name="Orr S.E."/>
            <person name="Hunt B.G."/>
            <person name="Goodisman M.A.D."/>
        </authorList>
    </citation>
    <scope>NUCLEOTIDE SEQUENCE [LARGE SCALE GENOMIC DNA]</scope>
    <source>
        <strain evidence="1">232</strain>
        <tissue evidence="1">Head and thorax</tissue>
    </source>
</reference>
<dbReference type="EMBL" id="JAYRBN010000009">
    <property type="protein sequence ID" value="KAL2750556.1"/>
    <property type="molecule type" value="Genomic_DNA"/>
</dbReference>
<evidence type="ECO:0000313" key="2">
    <source>
        <dbReference type="Proteomes" id="UP001607303"/>
    </source>
</evidence>
<gene>
    <name evidence="1" type="ORF">V1477_001126</name>
</gene>
<keyword evidence="2" id="KW-1185">Reference proteome</keyword>
<organism evidence="1 2">
    <name type="scientific">Vespula maculifrons</name>
    <name type="common">Eastern yellow jacket</name>
    <name type="synonym">Wasp</name>
    <dbReference type="NCBI Taxonomy" id="7453"/>
    <lineage>
        <taxon>Eukaryota</taxon>
        <taxon>Metazoa</taxon>
        <taxon>Ecdysozoa</taxon>
        <taxon>Arthropoda</taxon>
        <taxon>Hexapoda</taxon>
        <taxon>Insecta</taxon>
        <taxon>Pterygota</taxon>
        <taxon>Neoptera</taxon>
        <taxon>Endopterygota</taxon>
        <taxon>Hymenoptera</taxon>
        <taxon>Apocrita</taxon>
        <taxon>Aculeata</taxon>
        <taxon>Vespoidea</taxon>
        <taxon>Vespidae</taxon>
        <taxon>Vespinae</taxon>
        <taxon>Vespula</taxon>
    </lineage>
</organism>
<name>A0ABD2CZT8_VESMC</name>
<accession>A0ABD2CZT8</accession>
<dbReference type="AlphaFoldDB" id="A0ABD2CZT8"/>